<dbReference type="InterPro" id="IPR026316">
    <property type="entry name" value="NSL2"/>
</dbReference>
<feature type="region of interest" description="Disordered" evidence="14">
    <location>
        <begin position="140"/>
        <end position="169"/>
    </location>
</feature>
<dbReference type="Pfam" id="PF13891">
    <property type="entry name" value="zf-C3HC3H_KANSL2"/>
    <property type="match status" value="1"/>
</dbReference>
<dbReference type="Proteomes" id="UP001141806">
    <property type="component" value="Unassembled WGS sequence"/>
</dbReference>
<evidence type="ECO:0000256" key="12">
    <source>
        <dbReference type="ARBA" id="ARBA00093359"/>
    </source>
</evidence>
<evidence type="ECO:0000313" key="17">
    <source>
        <dbReference type="Proteomes" id="UP001141806"/>
    </source>
</evidence>
<keyword evidence="17" id="KW-1185">Reference proteome</keyword>
<evidence type="ECO:0000313" key="16">
    <source>
        <dbReference type="EMBL" id="KAJ4969418.1"/>
    </source>
</evidence>
<comment type="subunit">
    <text evidence="13">Component of the NSL complex at least composed of KAT8/MOF, KANSL1, KANSL2, KANSL3, MCRS1, PHF20, OGT1/OGT, WDR5 and HCFC1.</text>
</comment>
<dbReference type="GO" id="GO:0005634">
    <property type="term" value="C:nucleus"/>
    <property type="evidence" value="ECO:0007669"/>
    <property type="project" value="UniProtKB-SubCell"/>
</dbReference>
<evidence type="ECO:0000259" key="15">
    <source>
        <dbReference type="Pfam" id="PF13891"/>
    </source>
</evidence>
<gene>
    <name evidence="16" type="ORF">NE237_016119</name>
</gene>
<feature type="compositionally biased region" description="Polar residues" evidence="14">
    <location>
        <begin position="1"/>
        <end position="23"/>
    </location>
</feature>
<dbReference type="PANTHER" id="PTHR13453">
    <property type="entry name" value="KAT8 REGULATORY NSL COMPLEX SUBUNIT 2"/>
    <property type="match status" value="1"/>
</dbReference>
<evidence type="ECO:0000256" key="1">
    <source>
        <dbReference type="ARBA" id="ARBA00004123"/>
    </source>
</evidence>
<dbReference type="EMBL" id="JAMYWD010000006">
    <property type="protein sequence ID" value="KAJ4969418.1"/>
    <property type="molecule type" value="Genomic_DNA"/>
</dbReference>
<evidence type="ECO:0000256" key="5">
    <source>
        <dbReference type="ARBA" id="ARBA00022553"/>
    </source>
</evidence>
<evidence type="ECO:0000256" key="2">
    <source>
        <dbReference type="ARBA" id="ARBA00004173"/>
    </source>
</evidence>
<evidence type="ECO:0000256" key="11">
    <source>
        <dbReference type="ARBA" id="ARBA00033378"/>
    </source>
</evidence>
<accession>A0A9Q0QRQ8</accession>
<keyword evidence="6" id="KW-0832">Ubl conjugation</keyword>
<feature type="domain" description="KANL2-like probable zinc-finger" evidence="15">
    <location>
        <begin position="179"/>
        <end position="242"/>
    </location>
</feature>
<evidence type="ECO:0000256" key="4">
    <source>
        <dbReference type="ARBA" id="ARBA00022499"/>
    </source>
</evidence>
<comment type="subcellular location">
    <subcellularLocation>
        <location evidence="2">Mitochondrion</location>
    </subcellularLocation>
    <subcellularLocation>
        <location evidence="1">Nucleus</location>
    </subcellularLocation>
</comment>
<keyword evidence="8" id="KW-0496">Mitochondrion</keyword>
<keyword evidence="5" id="KW-0597">Phosphoprotein</keyword>
<comment type="caution">
    <text evidence="16">The sequence shown here is derived from an EMBL/GenBank/DDBJ whole genome shotgun (WGS) entry which is preliminary data.</text>
</comment>
<name>A0A9Q0QRQ8_9MAGN</name>
<sequence length="280" mass="31456">MGSANKQQHPSSNGRPYPCSTSKPPLKMDLLSSPPLYQLGNPRINSDTEDKNPNINPSVLPARNSDMAANTILTIEGSEEDLILRDSEFLTREEVIRRRSRRLKQLTKFYKDQYWALMEELRVKHREYYWKYGKSPFKEEEEKEHGGGGVGSGLEGSGENIRSNLGIGENNGDGKNNRCAFPGCKAKAMALTRYCHPHILSDRKQILYKACTYVLKSSQTGPVFCGKPTLRSTVPVLCTLHFQKAQKHFARALKKAGLNISSPSSLVPKFHELAFFPKVD</sequence>
<protein>
    <recommendedName>
        <fullName evidence="3">KAT8 regulatory NSL complex subunit 2</fullName>
    </recommendedName>
    <alternativeName>
        <fullName evidence="11">NSL complex protein NSL2</fullName>
    </alternativeName>
    <alternativeName>
        <fullName evidence="10">Non-specific lethal 2 homolog</fullName>
    </alternativeName>
</protein>
<evidence type="ECO:0000256" key="6">
    <source>
        <dbReference type="ARBA" id="ARBA00022843"/>
    </source>
</evidence>
<evidence type="ECO:0000256" key="8">
    <source>
        <dbReference type="ARBA" id="ARBA00023128"/>
    </source>
</evidence>
<proteinExistence type="predicted"/>
<evidence type="ECO:0000256" key="3">
    <source>
        <dbReference type="ARBA" id="ARBA00015508"/>
    </source>
</evidence>
<feature type="region of interest" description="Disordered" evidence="14">
    <location>
        <begin position="1"/>
        <end position="62"/>
    </location>
</feature>
<evidence type="ECO:0000256" key="9">
    <source>
        <dbReference type="ARBA" id="ARBA00023242"/>
    </source>
</evidence>
<dbReference type="PANTHER" id="PTHR13453:SF1">
    <property type="entry name" value="KAT8 REGULATORY NSL COMPLEX SUBUNIT 2"/>
    <property type="match status" value="1"/>
</dbReference>
<dbReference type="OrthoDB" id="677315at2759"/>
<evidence type="ECO:0000256" key="14">
    <source>
        <dbReference type="SAM" id="MobiDB-lite"/>
    </source>
</evidence>
<organism evidence="16 17">
    <name type="scientific">Protea cynaroides</name>
    <dbReference type="NCBI Taxonomy" id="273540"/>
    <lineage>
        <taxon>Eukaryota</taxon>
        <taxon>Viridiplantae</taxon>
        <taxon>Streptophyta</taxon>
        <taxon>Embryophyta</taxon>
        <taxon>Tracheophyta</taxon>
        <taxon>Spermatophyta</taxon>
        <taxon>Magnoliopsida</taxon>
        <taxon>Proteales</taxon>
        <taxon>Proteaceae</taxon>
        <taxon>Protea</taxon>
    </lineage>
</organism>
<comment type="function">
    <text evidence="12">Non-catalytic component of the NSL histone acetyltransferase complex, a multiprotein complex that mediates histone H4 acetylation at 'Lys-5'- and 'Lys-8' (H4K5ac and H4K8ac) at transcription start sites and promotes transcription initiation. Required for NSL complex stability and for transcription of intraciliary transport genes in both ciliated and non-ciliated cells by regulating histone H4 acetylation at 'Lys-5'- and 'Lys-12' (H4K5ac and H4K12ac). This is necessary for cilium assembly in ciliated cells and for organization of the microtubule cytoskeleton in non-ciliated cells. Required within the NSL complex to maintain nuclear architecture stability by promoting KAT8-mediated acetylation of lamin LMNA.</text>
</comment>
<keyword evidence="4" id="KW-1017">Isopeptide bond</keyword>
<evidence type="ECO:0000256" key="13">
    <source>
        <dbReference type="ARBA" id="ARBA00093543"/>
    </source>
</evidence>
<keyword evidence="9" id="KW-0539">Nucleus</keyword>
<evidence type="ECO:0000256" key="10">
    <source>
        <dbReference type="ARBA" id="ARBA00032947"/>
    </source>
</evidence>
<keyword evidence="7" id="KW-0156">Chromatin regulator</keyword>
<reference evidence="16" key="1">
    <citation type="journal article" date="2023" name="Plant J.">
        <title>The genome of the king protea, Protea cynaroides.</title>
        <authorList>
            <person name="Chang J."/>
            <person name="Duong T.A."/>
            <person name="Schoeman C."/>
            <person name="Ma X."/>
            <person name="Roodt D."/>
            <person name="Barker N."/>
            <person name="Li Z."/>
            <person name="Van de Peer Y."/>
            <person name="Mizrachi E."/>
        </authorList>
    </citation>
    <scope>NUCLEOTIDE SEQUENCE</scope>
    <source>
        <tissue evidence="16">Young leaves</tissue>
    </source>
</reference>
<dbReference type="GO" id="GO:0044545">
    <property type="term" value="C:NSL complex"/>
    <property type="evidence" value="ECO:0007669"/>
    <property type="project" value="TreeGrafter"/>
</dbReference>
<feature type="compositionally biased region" description="Gly residues" evidence="14">
    <location>
        <begin position="147"/>
        <end position="156"/>
    </location>
</feature>
<dbReference type="AlphaFoldDB" id="A0A9Q0QRQ8"/>
<dbReference type="GO" id="GO:0006325">
    <property type="term" value="P:chromatin organization"/>
    <property type="evidence" value="ECO:0007669"/>
    <property type="project" value="UniProtKB-KW"/>
</dbReference>
<evidence type="ECO:0000256" key="7">
    <source>
        <dbReference type="ARBA" id="ARBA00022853"/>
    </source>
</evidence>
<dbReference type="InterPro" id="IPR025927">
    <property type="entry name" value="Znf_KANL2-like"/>
</dbReference>
<dbReference type="GO" id="GO:0005739">
    <property type="term" value="C:mitochondrion"/>
    <property type="evidence" value="ECO:0007669"/>
    <property type="project" value="UniProtKB-SubCell"/>
</dbReference>